<accession>A0A9D4FFH6</accession>
<dbReference type="Proteomes" id="UP000828390">
    <property type="component" value="Unassembled WGS sequence"/>
</dbReference>
<sequence>MSKVEDSRRQIENHMRDMKNFVTAAKSEKTTYMSFFISGTTSSSYLDSLYNIIPYVINPTLASDNILELVRDHKLCDMTELQDFADCCRDLIYSGRVVETTYKIHSSGAQITLSQEKI</sequence>
<reference evidence="1" key="1">
    <citation type="journal article" date="2019" name="bioRxiv">
        <title>The Genome of the Zebra Mussel, Dreissena polymorpha: A Resource for Invasive Species Research.</title>
        <authorList>
            <person name="McCartney M.A."/>
            <person name="Auch B."/>
            <person name="Kono T."/>
            <person name="Mallez S."/>
            <person name="Zhang Y."/>
            <person name="Obille A."/>
            <person name="Becker A."/>
            <person name="Abrahante J.E."/>
            <person name="Garbe J."/>
            <person name="Badalamenti J.P."/>
            <person name="Herman A."/>
            <person name="Mangelson H."/>
            <person name="Liachko I."/>
            <person name="Sullivan S."/>
            <person name="Sone E.D."/>
            <person name="Koren S."/>
            <person name="Silverstein K.A.T."/>
            <person name="Beckman K.B."/>
            <person name="Gohl D.M."/>
        </authorList>
    </citation>
    <scope>NUCLEOTIDE SEQUENCE</scope>
    <source>
        <strain evidence="1">Duluth1</strain>
        <tissue evidence="1">Whole animal</tissue>
    </source>
</reference>
<reference evidence="1" key="2">
    <citation type="submission" date="2020-11" db="EMBL/GenBank/DDBJ databases">
        <authorList>
            <person name="McCartney M.A."/>
            <person name="Auch B."/>
            <person name="Kono T."/>
            <person name="Mallez S."/>
            <person name="Becker A."/>
            <person name="Gohl D.M."/>
            <person name="Silverstein K.A.T."/>
            <person name="Koren S."/>
            <person name="Bechman K.B."/>
            <person name="Herman A."/>
            <person name="Abrahante J.E."/>
            <person name="Garbe J."/>
        </authorList>
    </citation>
    <scope>NUCLEOTIDE SEQUENCE</scope>
    <source>
        <strain evidence="1">Duluth1</strain>
        <tissue evidence="1">Whole animal</tissue>
    </source>
</reference>
<organism evidence="1 2">
    <name type="scientific">Dreissena polymorpha</name>
    <name type="common">Zebra mussel</name>
    <name type="synonym">Mytilus polymorpha</name>
    <dbReference type="NCBI Taxonomy" id="45954"/>
    <lineage>
        <taxon>Eukaryota</taxon>
        <taxon>Metazoa</taxon>
        <taxon>Spiralia</taxon>
        <taxon>Lophotrochozoa</taxon>
        <taxon>Mollusca</taxon>
        <taxon>Bivalvia</taxon>
        <taxon>Autobranchia</taxon>
        <taxon>Heteroconchia</taxon>
        <taxon>Euheterodonta</taxon>
        <taxon>Imparidentia</taxon>
        <taxon>Neoheterodontei</taxon>
        <taxon>Myida</taxon>
        <taxon>Dreissenoidea</taxon>
        <taxon>Dreissenidae</taxon>
        <taxon>Dreissena</taxon>
    </lineage>
</organism>
<evidence type="ECO:0000313" key="1">
    <source>
        <dbReference type="EMBL" id="KAH3794882.1"/>
    </source>
</evidence>
<keyword evidence="2" id="KW-1185">Reference proteome</keyword>
<gene>
    <name evidence="1" type="ORF">DPMN_148420</name>
</gene>
<name>A0A9D4FFH6_DREPO</name>
<comment type="caution">
    <text evidence="1">The sequence shown here is derived from an EMBL/GenBank/DDBJ whole genome shotgun (WGS) entry which is preliminary data.</text>
</comment>
<protein>
    <submittedName>
        <fullName evidence="1">Uncharacterized protein</fullName>
    </submittedName>
</protein>
<dbReference type="EMBL" id="JAIWYP010000007">
    <property type="protein sequence ID" value="KAH3794882.1"/>
    <property type="molecule type" value="Genomic_DNA"/>
</dbReference>
<dbReference type="AlphaFoldDB" id="A0A9D4FFH6"/>
<proteinExistence type="predicted"/>
<evidence type="ECO:0000313" key="2">
    <source>
        <dbReference type="Proteomes" id="UP000828390"/>
    </source>
</evidence>